<keyword evidence="5 7" id="KW-0378">Hydrolase</keyword>
<feature type="binding site" evidence="7">
    <location>
        <position position="130"/>
    </location>
    <ligand>
        <name>Zn(2+)</name>
        <dbReference type="ChEBI" id="CHEBI:29105"/>
        <note>catalytic</note>
    </ligand>
</feature>
<dbReference type="InterPro" id="IPR020549">
    <property type="entry name" value="YbeY_CS"/>
</dbReference>
<comment type="function">
    <text evidence="7">Single strand-specific metallo-endoribonuclease involved in late-stage 70S ribosome quality control and in maturation of the 3' terminus of the 16S rRNA.</text>
</comment>
<evidence type="ECO:0000313" key="10">
    <source>
        <dbReference type="Proteomes" id="UP000612855"/>
    </source>
</evidence>
<dbReference type="Proteomes" id="UP000612855">
    <property type="component" value="Unassembled WGS sequence"/>
</dbReference>
<reference evidence="10" key="1">
    <citation type="journal article" date="2019" name="Int. J. Syst. Evol. Microbiol.">
        <title>The Global Catalogue of Microorganisms (GCM) 10K type strain sequencing project: providing services to taxonomists for standard genome sequencing and annotation.</title>
        <authorList>
            <consortium name="The Broad Institute Genomics Platform"/>
            <consortium name="The Broad Institute Genome Sequencing Center for Infectious Disease"/>
            <person name="Wu L."/>
            <person name="Ma J."/>
        </authorList>
    </citation>
    <scope>NUCLEOTIDE SEQUENCE [LARGE SCALE GENOMIC DNA]</scope>
    <source>
        <strain evidence="10">CGMCC 1.12664</strain>
    </source>
</reference>
<dbReference type="GO" id="GO:0005737">
    <property type="term" value="C:cytoplasm"/>
    <property type="evidence" value="ECO:0007669"/>
    <property type="project" value="UniProtKB-SubCell"/>
</dbReference>
<keyword evidence="10" id="KW-1185">Reference proteome</keyword>
<evidence type="ECO:0000256" key="2">
    <source>
        <dbReference type="ARBA" id="ARBA00022722"/>
    </source>
</evidence>
<dbReference type="RefSeq" id="WP_188477953.1">
    <property type="nucleotide sequence ID" value="NZ_BMFJ01000001.1"/>
</dbReference>
<dbReference type="GO" id="GO:0004521">
    <property type="term" value="F:RNA endonuclease activity"/>
    <property type="evidence" value="ECO:0007669"/>
    <property type="project" value="UniProtKB-UniRule"/>
</dbReference>
<keyword evidence="2 7" id="KW-0540">Nuclease</keyword>
<dbReference type="HAMAP" id="MF_00009">
    <property type="entry name" value="Endoribonucl_YbeY"/>
    <property type="match status" value="1"/>
</dbReference>
<feature type="binding site" evidence="7">
    <location>
        <position position="136"/>
    </location>
    <ligand>
        <name>Zn(2+)</name>
        <dbReference type="ChEBI" id="CHEBI:29105"/>
        <note>catalytic</note>
    </ligand>
</feature>
<evidence type="ECO:0000256" key="6">
    <source>
        <dbReference type="ARBA" id="ARBA00022833"/>
    </source>
</evidence>
<evidence type="ECO:0000256" key="4">
    <source>
        <dbReference type="ARBA" id="ARBA00022759"/>
    </source>
</evidence>
<evidence type="ECO:0000256" key="1">
    <source>
        <dbReference type="ARBA" id="ARBA00010875"/>
    </source>
</evidence>
<dbReference type="EC" id="3.1.-.-" evidence="7"/>
<keyword evidence="3 7" id="KW-0479">Metal-binding</keyword>
<keyword evidence="7" id="KW-0698">rRNA processing</keyword>
<keyword evidence="6 7" id="KW-0862">Zinc</keyword>
<dbReference type="Pfam" id="PF02130">
    <property type="entry name" value="YbeY"/>
    <property type="match status" value="1"/>
</dbReference>
<dbReference type="NCBIfam" id="TIGR00043">
    <property type="entry name" value="rRNA maturation RNase YbeY"/>
    <property type="match status" value="1"/>
</dbReference>
<comment type="subcellular location">
    <subcellularLocation>
        <location evidence="7">Cytoplasm</location>
    </subcellularLocation>
</comment>
<evidence type="ECO:0000256" key="7">
    <source>
        <dbReference type="HAMAP-Rule" id="MF_00009"/>
    </source>
</evidence>
<gene>
    <name evidence="7 9" type="primary">ybeY</name>
    <name evidence="9" type="ORF">GCM10011360_24430</name>
</gene>
<accession>A0A917A8M2</accession>
<evidence type="ECO:0000313" key="9">
    <source>
        <dbReference type="EMBL" id="GGE35705.1"/>
    </source>
</evidence>
<dbReference type="PANTHER" id="PTHR46986:SF1">
    <property type="entry name" value="ENDORIBONUCLEASE YBEY, CHLOROPLASTIC"/>
    <property type="match status" value="1"/>
</dbReference>
<keyword evidence="7" id="KW-0690">Ribosome biogenesis</keyword>
<comment type="similarity">
    <text evidence="1 7">Belongs to the endoribonuclease YbeY family.</text>
</comment>
<dbReference type="EMBL" id="BMFJ01000001">
    <property type="protein sequence ID" value="GGE35705.1"/>
    <property type="molecule type" value="Genomic_DNA"/>
</dbReference>
<keyword evidence="7" id="KW-0963">Cytoplasm</keyword>
<feature type="region of interest" description="Disordered" evidence="8">
    <location>
        <begin position="61"/>
        <end position="94"/>
    </location>
</feature>
<dbReference type="GO" id="GO:0006364">
    <property type="term" value="P:rRNA processing"/>
    <property type="evidence" value="ECO:0007669"/>
    <property type="project" value="UniProtKB-UniRule"/>
</dbReference>
<proteinExistence type="inferred from homology"/>
<dbReference type="InterPro" id="IPR002036">
    <property type="entry name" value="YbeY"/>
</dbReference>
<keyword evidence="4 7" id="KW-0255">Endonuclease</keyword>
<sequence>MTIDVMTEDDRWTGLELERLATRASDAALAHLGLDPEAWDIALLACGDTRIAALNADFRGKPTPTNVLSWPSEERAAEEDGGTPDLPEPDGDTELGDIAIAWETCVREAEDAGKPLTDHVTHLIVHAVLHLLGYDHESDLDATLMERKEVEILGKLGLPDPYET</sequence>
<name>A0A917A8M2_9RHOB</name>
<comment type="caution">
    <text evidence="9">The sequence shown here is derived from an EMBL/GenBank/DDBJ whole genome shotgun (WGS) entry which is preliminary data.</text>
</comment>
<evidence type="ECO:0000256" key="8">
    <source>
        <dbReference type="SAM" id="MobiDB-lite"/>
    </source>
</evidence>
<dbReference type="Gene3D" id="3.40.390.30">
    <property type="entry name" value="Metalloproteases ('zincins'), catalytic domain"/>
    <property type="match status" value="1"/>
</dbReference>
<protein>
    <recommendedName>
        <fullName evidence="7">Endoribonuclease YbeY</fullName>
        <ecNumber evidence="7">3.1.-.-</ecNumber>
    </recommendedName>
</protein>
<feature type="binding site" evidence="7">
    <location>
        <position position="126"/>
    </location>
    <ligand>
        <name>Zn(2+)</name>
        <dbReference type="ChEBI" id="CHEBI:29105"/>
        <note>catalytic</note>
    </ligand>
</feature>
<dbReference type="SUPFAM" id="SSF55486">
    <property type="entry name" value="Metalloproteases ('zincins'), catalytic domain"/>
    <property type="match status" value="1"/>
</dbReference>
<dbReference type="GO" id="GO:0004222">
    <property type="term" value="F:metalloendopeptidase activity"/>
    <property type="evidence" value="ECO:0007669"/>
    <property type="project" value="InterPro"/>
</dbReference>
<dbReference type="GO" id="GO:0008270">
    <property type="term" value="F:zinc ion binding"/>
    <property type="evidence" value="ECO:0007669"/>
    <property type="project" value="UniProtKB-UniRule"/>
</dbReference>
<dbReference type="PROSITE" id="PS01306">
    <property type="entry name" value="UPF0054"/>
    <property type="match status" value="1"/>
</dbReference>
<organism evidence="9 10">
    <name type="scientific">Primorskyibacter flagellatus</name>
    <dbReference type="NCBI Taxonomy" id="1387277"/>
    <lineage>
        <taxon>Bacteria</taxon>
        <taxon>Pseudomonadati</taxon>
        <taxon>Pseudomonadota</taxon>
        <taxon>Alphaproteobacteria</taxon>
        <taxon>Rhodobacterales</taxon>
        <taxon>Roseobacteraceae</taxon>
        <taxon>Primorskyibacter</taxon>
    </lineage>
</organism>
<dbReference type="InterPro" id="IPR023091">
    <property type="entry name" value="MetalPrtase_cat_dom_sf_prd"/>
</dbReference>
<evidence type="ECO:0000256" key="5">
    <source>
        <dbReference type="ARBA" id="ARBA00022801"/>
    </source>
</evidence>
<comment type="cofactor">
    <cofactor evidence="7">
        <name>Zn(2+)</name>
        <dbReference type="ChEBI" id="CHEBI:29105"/>
    </cofactor>
    <text evidence="7">Binds 1 zinc ion.</text>
</comment>
<evidence type="ECO:0000256" key="3">
    <source>
        <dbReference type="ARBA" id="ARBA00022723"/>
    </source>
</evidence>
<feature type="compositionally biased region" description="Acidic residues" evidence="8">
    <location>
        <begin position="76"/>
        <end position="94"/>
    </location>
</feature>
<dbReference type="AlphaFoldDB" id="A0A917A8M2"/>
<dbReference type="PANTHER" id="PTHR46986">
    <property type="entry name" value="ENDORIBONUCLEASE YBEY, CHLOROPLASTIC"/>
    <property type="match status" value="1"/>
</dbReference>